<name>A0A6P0GDZ0_9ACTN</name>
<feature type="region of interest" description="Disordered" evidence="1">
    <location>
        <begin position="78"/>
        <end position="98"/>
    </location>
</feature>
<dbReference type="Proteomes" id="UP000471126">
    <property type="component" value="Unassembled WGS sequence"/>
</dbReference>
<evidence type="ECO:0000313" key="3">
    <source>
        <dbReference type="EMBL" id="NEM04739.1"/>
    </source>
</evidence>
<dbReference type="InterPro" id="IPR025139">
    <property type="entry name" value="DUF4062"/>
</dbReference>
<organism evidence="3 4">
    <name type="scientific">Geodermatophilus normandii</name>
    <dbReference type="NCBI Taxonomy" id="1137989"/>
    <lineage>
        <taxon>Bacteria</taxon>
        <taxon>Bacillati</taxon>
        <taxon>Actinomycetota</taxon>
        <taxon>Actinomycetes</taxon>
        <taxon>Geodermatophilales</taxon>
        <taxon>Geodermatophilaceae</taxon>
        <taxon>Geodermatophilus</taxon>
    </lineage>
</organism>
<evidence type="ECO:0000259" key="2">
    <source>
        <dbReference type="Pfam" id="PF13271"/>
    </source>
</evidence>
<protein>
    <submittedName>
        <fullName evidence="3">DUF4062 domain-containing protein</fullName>
    </submittedName>
</protein>
<sequence>MKVFVSSTAEDLADFRVAAIRALRRLGHDVIAMEDFTAAAAFPLQRVLERVRSADAYVLLVAWRYGFIPDCSRVTNLPSTPEDDAASPGDDAGKTDDDGAKSITEWEYLAAREDPERPILPFLLTESAPWPPQHVDGFARGAAGEVVPVERVRDFRARLMRDHIVSFFSRDDELGELVSAAVTSARLSRGIRLNRLGVGSPVAGGTVTPDSSHSGALVGVVRDIGSERVVTIDIATDWWSTRLYLLAYLAARLTSVQRILVVDSGRFVGLLSVGSVIREISSIHEPIRRFEQAARARDDVQPDIGREADALISLFTSSFSDASPEDAASESAVKVDVTKANLDRWFADSLVANPIRVDNLARVSPLVLIRLFDYPGDFVPVIVGEGDDSPELSRSHVVDKPALSLQLARAYVTDLVNELT</sequence>
<evidence type="ECO:0000313" key="4">
    <source>
        <dbReference type="Proteomes" id="UP000471126"/>
    </source>
</evidence>
<gene>
    <name evidence="3" type="ORF">GCU54_01690</name>
</gene>
<reference evidence="3 4" key="1">
    <citation type="submission" date="2019-12" db="EMBL/GenBank/DDBJ databases">
        <title>WGS of CPCC 203550 I12A-02606.</title>
        <authorList>
            <person name="Jiang Z."/>
        </authorList>
    </citation>
    <scope>NUCLEOTIDE SEQUENCE [LARGE SCALE GENOMIC DNA]</scope>
    <source>
        <strain evidence="3 4">I12A-02606</strain>
    </source>
</reference>
<accession>A0A6P0GDZ0</accession>
<dbReference type="Pfam" id="PF13271">
    <property type="entry name" value="DUF4062"/>
    <property type="match status" value="1"/>
</dbReference>
<feature type="domain" description="DUF4062" evidence="2">
    <location>
        <begin position="2"/>
        <end position="110"/>
    </location>
</feature>
<comment type="caution">
    <text evidence="3">The sequence shown here is derived from an EMBL/GenBank/DDBJ whole genome shotgun (WGS) entry which is preliminary data.</text>
</comment>
<dbReference type="RefSeq" id="WP_163474960.1">
    <property type="nucleotide sequence ID" value="NZ_JAAGWE010000003.1"/>
</dbReference>
<proteinExistence type="predicted"/>
<dbReference type="AlphaFoldDB" id="A0A6P0GDZ0"/>
<dbReference type="EMBL" id="JAAGWE010000003">
    <property type="protein sequence ID" value="NEM04739.1"/>
    <property type="molecule type" value="Genomic_DNA"/>
</dbReference>
<evidence type="ECO:0000256" key="1">
    <source>
        <dbReference type="SAM" id="MobiDB-lite"/>
    </source>
</evidence>